<organism evidence="1 2">
    <name type="scientific">Nitrosopumilus zosterae</name>
    <dbReference type="NCBI Taxonomy" id="718286"/>
    <lineage>
        <taxon>Archaea</taxon>
        <taxon>Nitrososphaerota</taxon>
        <taxon>Nitrososphaeria</taxon>
        <taxon>Nitrosopumilales</taxon>
        <taxon>Nitrosopumilaceae</taxon>
        <taxon>Nitrosopumilus</taxon>
    </lineage>
</organism>
<evidence type="ECO:0000313" key="1">
    <source>
        <dbReference type="EMBL" id="GBH35073.1"/>
    </source>
</evidence>
<reference evidence="1 2" key="1">
    <citation type="submission" date="2018-05" db="EMBL/GenBank/DDBJ databases">
        <title>genome sequencing of Nitrosopumilus sp. NM25.</title>
        <authorList>
            <person name="Mori K."/>
            <person name="Nakagawa T."/>
        </authorList>
    </citation>
    <scope>NUCLEOTIDE SEQUENCE [LARGE SCALE GENOMIC DNA]</scope>
    <source>
        <strain evidence="1 2">NM25</strain>
    </source>
</reference>
<gene>
    <name evidence="1" type="ORF">NZNM25_18640</name>
</gene>
<dbReference type="AlphaFoldDB" id="A0A2S2KTV6"/>
<accession>A0A2S2KTV6</accession>
<sequence>MDQKINSNIKEMDIINWSVVERIMLAFYENGSLKKSQITSKSGLKYTSCMRYLKWLHTKMGFVEFELGVDLKHASSIHLSAEGILFCKKRILASEDLNSVKIQQTHLLA</sequence>
<dbReference type="Proteomes" id="UP000245829">
    <property type="component" value="Unassembled WGS sequence"/>
</dbReference>
<name>A0A2S2KTV6_9ARCH</name>
<dbReference type="GeneID" id="76210092"/>
<keyword evidence="2" id="KW-1185">Reference proteome</keyword>
<comment type="caution">
    <text evidence="1">The sequence shown here is derived from an EMBL/GenBank/DDBJ whole genome shotgun (WGS) entry which is preliminary data.</text>
</comment>
<dbReference type="RefSeq" id="WP_109877688.1">
    <property type="nucleotide sequence ID" value="NZ_AP026695.1"/>
</dbReference>
<protein>
    <recommendedName>
        <fullName evidence="3">ArnR1-like winged helix-turn-helix domain-containing protein</fullName>
    </recommendedName>
</protein>
<evidence type="ECO:0008006" key="3">
    <source>
        <dbReference type="Google" id="ProtNLM"/>
    </source>
</evidence>
<proteinExistence type="predicted"/>
<evidence type="ECO:0000313" key="2">
    <source>
        <dbReference type="Proteomes" id="UP000245829"/>
    </source>
</evidence>
<dbReference type="EMBL" id="BGKI01000012">
    <property type="protein sequence ID" value="GBH35073.1"/>
    <property type="molecule type" value="Genomic_DNA"/>
</dbReference>
<dbReference type="OrthoDB" id="13307at2157"/>